<protein>
    <submittedName>
        <fullName evidence="5">Hydrogenase maturation protease</fullName>
    </submittedName>
</protein>
<evidence type="ECO:0000313" key="5">
    <source>
        <dbReference type="EMBL" id="AXC10337.1"/>
    </source>
</evidence>
<dbReference type="CDD" id="cd06068">
    <property type="entry name" value="H2MP_like-1"/>
    <property type="match status" value="1"/>
</dbReference>
<dbReference type="GO" id="GO:0016485">
    <property type="term" value="P:protein processing"/>
    <property type="evidence" value="ECO:0007669"/>
    <property type="project" value="TreeGrafter"/>
</dbReference>
<name>A0A2Z5FUZ7_9BACT</name>
<keyword evidence="6" id="KW-1185">Reference proteome</keyword>
<sequence length="170" mass="18220">MKRSILVAGVGNVFLGDDAFGVETVRALAKRKLPEGVTVVDFGIRGLDFAYALLDPWDAVILVDALQRGGPAGTLYLLEPDLIDAKKSPQVGVEMNPHGMDPLRVLQLAFSMGEVTARIYIVGCEPYDFGDELEGRMGLSQIVESTIDGAAAMVDDLIVRITEAVEVCPA</sequence>
<dbReference type="GO" id="GO:0008047">
    <property type="term" value="F:enzyme activator activity"/>
    <property type="evidence" value="ECO:0007669"/>
    <property type="project" value="InterPro"/>
</dbReference>
<dbReference type="AlphaFoldDB" id="A0A2Z5FUZ7"/>
<evidence type="ECO:0000313" key="6">
    <source>
        <dbReference type="Proteomes" id="UP000253606"/>
    </source>
</evidence>
<comment type="similarity">
    <text evidence="1">Belongs to the peptidase A31 family.</text>
</comment>
<evidence type="ECO:0000256" key="1">
    <source>
        <dbReference type="ARBA" id="ARBA00006814"/>
    </source>
</evidence>
<dbReference type="Pfam" id="PF01750">
    <property type="entry name" value="HycI"/>
    <property type="match status" value="1"/>
</dbReference>
<evidence type="ECO:0000256" key="2">
    <source>
        <dbReference type="ARBA" id="ARBA00022670"/>
    </source>
</evidence>
<dbReference type="PRINTS" id="PR00446">
    <property type="entry name" value="HYDRGNUPTAKE"/>
</dbReference>
<dbReference type="InterPro" id="IPR023430">
    <property type="entry name" value="Pept_HybD-like_dom_sf"/>
</dbReference>
<reference evidence="5 6" key="1">
    <citation type="journal article" date="2018" name="Front. Microbiol.">
        <title>Hydrolytic Capabilities as a Key to Environmental Success: Chitinolytic and Cellulolytic Acidobacteria From Acidic Sub-arctic Soils and Boreal Peatlands.</title>
        <authorList>
            <person name="Belova S.E."/>
            <person name="Ravin N.V."/>
            <person name="Pankratov T.A."/>
            <person name="Rakitin A.L."/>
            <person name="Ivanova A.A."/>
            <person name="Beletsky A.V."/>
            <person name="Mardanov A.V."/>
            <person name="Sinninghe Damste J.S."/>
            <person name="Dedysh S.N."/>
        </authorList>
    </citation>
    <scope>NUCLEOTIDE SEQUENCE [LARGE SCALE GENOMIC DNA]</scope>
    <source>
        <strain evidence="5 6">SBC82</strain>
    </source>
</reference>
<proteinExistence type="inferred from homology"/>
<dbReference type="KEGG" id="abas:ACPOL_0986"/>
<gene>
    <name evidence="5" type="ORF">ACPOL_0986</name>
</gene>
<dbReference type="EMBL" id="CP030840">
    <property type="protein sequence ID" value="AXC10337.1"/>
    <property type="molecule type" value="Genomic_DNA"/>
</dbReference>
<evidence type="ECO:0000256" key="4">
    <source>
        <dbReference type="ARBA" id="ARBA00022801"/>
    </source>
</evidence>
<keyword evidence="2 5" id="KW-0645">Protease</keyword>
<evidence type="ECO:0000256" key="3">
    <source>
        <dbReference type="ARBA" id="ARBA00022750"/>
    </source>
</evidence>
<dbReference type="InterPro" id="IPR000671">
    <property type="entry name" value="Peptidase_A31"/>
</dbReference>
<accession>A0A2Z5FUZ7</accession>
<dbReference type="OrthoDB" id="9794619at2"/>
<dbReference type="NCBIfam" id="TIGR00072">
    <property type="entry name" value="hydrog_prot"/>
    <property type="match status" value="1"/>
</dbReference>
<dbReference type="PANTHER" id="PTHR30302:SF1">
    <property type="entry name" value="HYDROGENASE 2 MATURATION PROTEASE"/>
    <property type="match status" value="1"/>
</dbReference>
<keyword evidence="3" id="KW-0064">Aspartyl protease</keyword>
<dbReference type="Proteomes" id="UP000253606">
    <property type="component" value="Chromosome"/>
</dbReference>
<dbReference type="GO" id="GO:0004190">
    <property type="term" value="F:aspartic-type endopeptidase activity"/>
    <property type="evidence" value="ECO:0007669"/>
    <property type="project" value="UniProtKB-KW"/>
</dbReference>
<dbReference type="Gene3D" id="3.40.50.1450">
    <property type="entry name" value="HybD-like"/>
    <property type="match status" value="1"/>
</dbReference>
<keyword evidence="4" id="KW-0378">Hydrolase</keyword>
<dbReference type="SUPFAM" id="SSF53163">
    <property type="entry name" value="HybD-like"/>
    <property type="match status" value="1"/>
</dbReference>
<dbReference type="PANTHER" id="PTHR30302">
    <property type="entry name" value="HYDROGENASE 1 MATURATION PROTEASE"/>
    <property type="match status" value="1"/>
</dbReference>
<organism evidence="5 6">
    <name type="scientific">Acidisarcina polymorpha</name>
    <dbReference type="NCBI Taxonomy" id="2211140"/>
    <lineage>
        <taxon>Bacteria</taxon>
        <taxon>Pseudomonadati</taxon>
        <taxon>Acidobacteriota</taxon>
        <taxon>Terriglobia</taxon>
        <taxon>Terriglobales</taxon>
        <taxon>Acidobacteriaceae</taxon>
        <taxon>Acidisarcina</taxon>
    </lineage>
</organism>
<dbReference type="RefSeq" id="WP_114205994.1">
    <property type="nucleotide sequence ID" value="NZ_CP030840.1"/>
</dbReference>